<dbReference type="EMBL" id="JGZD01000009">
    <property type="protein sequence ID" value="KFI72704.1"/>
    <property type="molecule type" value="Genomic_DNA"/>
</dbReference>
<dbReference type="STRING" id="1693.BMIN_0604"/>
<protein>
    <submittedName>
        <fullName evidence="3">NifU family SUF system FeS assembly protein</fullName>
    </submittedName>
</protein>
<sequence>MNGYGMEDEDLQQMYQEVILDASRHPHGRVRAGSDLATEGSSSLQGDTALAASHEYCTAGESHQFNPTCGDEATIHVEVSRNEPRTIDRIVWDGQGCSISQASLSVMTDLVQGSTVDDAMRLESLFHRLMSSRGAGLTDEEENEALGDAVVFQGVSRYPMRIKCALLAWEGMKDSVARALATAAEPDQVPSAVGDTDAITSTDASANTDGRDTFNDNSKDRS</sequence>
<dbReference type="SUPFAM" id="SSF82649">
    <property type="entry name" value="SufE/NifU"/>
    <property type="match status" value="1"/>
</dbReference>
<dbReference type="RefSeq" id="WP_022860727.1">
    <property type="nucleotide sequence ID" value="NZ_JGZD01000009.1"/>
</dbReference>
<gene>
    <name evidence="3" type="ORF">BMIN_0604</name>
</gene>
<feature type="domain" description="NIF system FeS cluster assembly NifU N-terminal" evidence="2">
    <location>
        <begin position="60"/>
        <end position="164"/>
    </location>
</feature>
<feature type="compositionally biased region" description="Polar residues" evidence="1">
    <location>
        <begin position="198"/>
        <end position="208"/>
    </location>
</feature>
<feature type="region of interest" description="Disordered" evidence="1">
    <location>
        <begin position="183"/>
        <end position="222"/>
    </location>
</feature>
<dbReference type="eggNOG" id="COG0822">
    <property type="taxonomic scope" value="Bacteria"/>
</dbReference>
<comment type="caution">
    <text evidence="3">The sequence shown here is derived from an EMBL/GenBank/DDBJ whole genome shotgun (WGS) entry which is preliminary data.</text>
</comment>
<evidence type="ECO:0000259" key="2">
    <source>
        <dbReference type="Pfam" id="PF01592"/>
    </source>
</evidence>
<dbReference type="GO" id="GO:0051536">
    <property type="term" value="F:iron-sulfur cluster binding"/>
    <property type="evidence" value="ECO:0007669"/>
    <property type="project" value="InterPro"/>
</dbReference>
<dbReference type="GO" id="GO:0005506">
    <property type="term" value="F:iron ion binding"/>
    <property type="evidence" value="ECO:0007669"/>
    <property type="project" value="InterPro"/>
</dbReference>
<organism evidence="3 4">
    <name type="scientific">Bifidobacterium minimum</name>
    <dbReference type="NCBI Taxonomy" id="1693"/>
    <lineage>
        <taxon>Bacteria</taxon>
        <taxon>Bacillati</taxon>
        <taxon>Actinomycetota</taxon>
        <taxon>Actinomycetes</taxon>
        <taxon>Bifidobacteriales</taxon>
        <taxon>Bifidobacteriaceae</taxon>
        <taxon>Bifidobacterium</taxon>
    </lineage>
</organism>
<dbReference type="Pfam" id="PF01592">
    <property type="entry name" value="NifU_N"/>
    <property type="match status" value="1"/>
</dbReference>
<evidence type="ECO:0000256" key="1">
    <source>
        <dbReference type="SAM" id="MobiDB-lite"/>
    </source>
</evidence>
<dbReference type="NCBIfam" id="TIGR01994">
    <property type="entry name" value="SUF_scaf_2"/>
    <property type="match status" value="1"/>
</dbReference>
<dbReference type="PANTHER" id="PTHR10093">
    <property type="entry name" value="IRON-SULFUR CLUSTER ASSEMBLY ENZYME NIFU HOMOLOG"/>
    <property type="match status" value="1"/>
</dbReference>
<feature type="compositionally biased region" description="Basic and acidic residues" evidence="1">
    <location>
        <begin position="209"/>
        <end position="222"/>
    </location>
</feature>
<proteinExistence type="predicted"/>
<dbReference type="CDD" id="cd06664">
    <property type="entry name" value="IscU_like"/>
    <property type="match status" value="1"/>
</dbReference>
<evidence type="ECO:0000313" key="4">
    <source>
        <dbReference type="Proteomes" id="UP000029014"/>
    </source>
</evidence>
<dbReference type="InterPro" id="IPR002871">
    <property type="entry name" value="NIF_FeS_clus_asmbl_NifU_N"/>
</dbReference>
<dbReference type="GO" id="GO:0016226">
    <property type="term" value="P:iron-sulfur cluster assembly"/>
    <property type="evidence" value="ECO:0007669"/>
    <property type="project" value="InterPro"/>
</dbReference>
<dbReference type="AlphaFoldDB" id="A0A087BNV4"/>
<evidence type="ECO:0000313" key="3">
    <source>
        <dbReference type="EMBL" id="KFI72704.1"/>
    </source>
</evidence>
<dbReference type="Proteomes" id="UP000029014">
    <property type="component" value="Unassembled WGS sequence"/>
</dbReference>
<accession>A0A087BNV4</accession>
<reference evidence="3 4" key="1">
    <citation type="submission" date="2014-03" db="EMBL/GenBank/DDBJ databases">
        <title>Genomics of Bifidobacteria.</title>
        <authorList>
            <person name="Ventura M."/>
            <person name="Milani C."/>
            <person name="Lugli G.A."/>
        </authorList>
    </citation>
    <scope>NUCLEOTIDE SEQUENCE [LARGE SCALE GENOMIC DNA]</scope>
    <source>
        <strain evidence="3 4">LMG 11592</strain>
    </source>
</reference>
<dbReference type="Gene3D" id="3.90.1010.10">
    <property type="match status" value="1"/>
</dbReference>
<keyword evidence="4" id="KW-1185">Reference proteome</keyword>
<name>A0A087BNV4_9BIFI</name>